<accession>G8QWD5</accession>
<dbReference type="AlphaFoldDB" id="G8QWD5"/>
<dbReference type="Proteomes" id="UP000005632">
    <property type="component" value="Chromosome"/>
</dbReference>
<organism evidence="2 3">
    <name type="scientific">Sphaerochaeta pleomorpha (strain ATCC BAA-1885 / DSM 22778 / Grapes)</name>
    <dbReference type="NCBI Taxonomy" id="158190"/>
    <lineage>
        <taxon>Bacteria</taxon>
        <taxon>Pseudomonadati</taxon>
        <taxon>Spirochaetota</taxon>
        <taxon>Spirochaetia</taxon>
        <taxon>Spirochaetales</taxon>
        <taxon>Sphaerochaetaceae</taxon>
        <taxon>Sphaerochaeta</taxon>
    </lineage>
</organism>
<dbReference type="OrthoDB" id="9788881at2"/>
<dbReference type="GO" id="GO:0006313">
    <property type="term" value="P:DNA transposition"/>
    <property type="evidence" value="ECO:0007669"/>
    <property type="project" value="InterPro"/>
</dbReference>
<dbReference type="GO" id="GO:0004803">
    <property type="term" value="F:transposase activity"/>
    <property type="evidence" value="ECO:0007669"/>
    <property type="project" value="InterPro"/>
</dbReference>
<feature type="domain" description="Transposase IS200-like" evidence="1">
    <location>
        <begin position="9"/>
        <end position="123"/>
    </location>
</feature>
<gene>
    <name evidence="2" type="ordered locus">SpiGrapes_1626</name>
</gene>
<sequence length="268" mass="31372">MPRRKRDDVPNTIHHVIQRGNNRNYIYENTRDKKEFLSLLSTAVATYDVTLLQYALMDNHYHLLVRLGDQPLADMIWFLNRNYSLYYNQRYNRIGTIYGGRYKSYRISEKEKFFSTVRYIVRNPVKAALCLTPVQYRWSGHASVLDKESGIIDRVALFAYFSPDENLALRQYRECTEHETWSAQVGFNAILDRKGETEERLTCLLDRFLFERNLAGQQKMLLSGARTPLSRELRKDFILLAIADGHALKDIAAFLHVSHETVRRIGKS</sequence>
<dbReference type="STRING" id="158190.SpiGrapes_1626"/>
<dbReference type="RefSeq" id="WP_014270281.1">
    <property type="nucleotide sequence ID" value="NC_016633.1"/>
</dbReference>
<dbReference type="PANTHER" id="PTHR34322">
    <property type="entry name" value="TRANSPOSASE, Y1_TNP DOMAIN-CONTAINING"/>
    <property type="match status" value="1"/>
</dbReference>
<name>G8QWD5_SPHPG</name>
<proteinExistence type="predicted"/>
<dbReference type="Gene3D" id="3.30.70.1290">
    <property type="entry name" value="Transposase IS200-like"/>
    <property type="match status" value="1"/>
</dbReference>
<dbReference type="PANTHER" id="PTHR34322:SF2">
    <property type="entry name" value="TRANSPOSASE IS200-LIKE DOMAIN-CONTAINING PROTEIN"/>
    <property type="match status" value="1"/>
</dbReference>
<dbReference type="SUPFAM" id="SSF143422">
    <property type="entry name" value="Transposase IS200-like"/>
    <property type="match status" value="1"/>
</dbReference>
<evidence type="ECO:0000259" key="1">
    <source>
        <dbReference type="SMART" id="SM01321"/>
    </source>
</evidence>
<dbReference type="InterPro" id="IPR002686">
    <property type="entry name" value="Transposase_17"/>
</dbReference>
<dbReference type="KEGG" id="sgp:SpiGrapes_1626"/>
<evidence type="ECO:0000313" key="2">
    <source>
        <dbReference type="EMBL" id="AEV29433.1"/>
    </source>
</evidence>
<dbReference type="GO" id="GO:0003677">
    <property type="term" value="F:DNA binding"/>
    <property type="evidence" value="ECO:0007669"/>
    <property type="project" value="InterPro"/>
</dbReference>
<dbReference type="SMART" id="SM01321">
    <property type="entry name" value="Y1_Tnp"/>
    <property type="match status" value="1"/>
</dbReference>
<dbReference type="EMBL" id="CP003155">
    <property type="protein sequence ID" value="AEV29433.1"/>
    <property type="molecule type" value="Genomic_DNA"/>
</dbReference>
<dbReference type="Pfam" id="PF01797">
    <property type="entry name" value="Y1_Tnp"/>
    <property type="match status" value="1"/>
</dbReference>
<dbReference type="InterPro" id="IPR036515">
    <property type="entry name" value="Transposase_17_sf"/>
</dbReference>
<dbReference type="HOGENOM" id="CLU_068226_0_1_12"/>
<evidence type="ECO:0000313" key="3">
    <source>
        <dbReference type="Proteomes" id="UP000005632"/>
    </source>
</evidence>
<dbReference type="eggNOG" id="COG1943">
    <property type="taxonomic scope" value="Bacteria"/>
</dbReference>
<reference evidence="2 3" key="1">
    <citation type="submission" date="2011-11" db="EMBL/GenBank/DDBJ databases">
        <title>Complete sequence of Spirochaeta sp. grapes.</title>
        <authorList>
            <consortium name="US DOE Joint Genome Institute"/>
            <person name="Lucas S."/>
            <person name="Han J."/>
            <person name="Lapidus A."/>
            <person name="Cheng J.-F."/>
            <person name="Goodwin L."/>
            <person name="Pitluck S."/>
            <person name="Peters L."/>
            <person name="Ovchinnikova G."/>
            <person name="Munk A.C."/>
            <person name="Detter J.C."/>
            <person name="Han C."/>
            <person name="Tapia R."/>
            <person name="Land M."/>
            <person name="Hauser L."/>
            <person name="Kyrpides N."/>
            <person name="Ivanova N."/>
            <person name="Pagani I."/>
            <person name="Ritalahtilisa K."/>
            <person name="Loeffler F."/>
            <person name="Woyke T."/>
        </authorList>
    </citation>
    <scope>NUCLEOTIDE SEQUENCE [LARGE SCALE GENOMIC DNA]</scope>
    <source>
        <strain evidence="3">ATCC BAA-1885 / DSM 22778 / Grapes</strain>
    </source>
</reference>
<keyword evidence="3" id="KW-1185">Reference proteome</keyword>
<protein>
    <submittedName>
        <fullName evidence="2">Transposase</fullName>
    </submittedName>
</protein>